<proteinExistence type="predicted"/>
<dbReference type="InterPro" id="IPR017932">
    <property type="entry name" value="GATase_2_dom"/>
</dbReference>
<evidence type="ECO:0000313" key="5">
    <source>
        <dbReference type="EMBL" id="VFK64959.1"/>
    </source>
</evidence>
<dbReference type="InterPro" id="IPR051786">
    <property type="entry name" value="ASN_synthetase/amidase"/>
</dbReference>
<dbReference type="PROSITE" id="PS51278">
    <property type="entry name" value="GATASE_TYPE_2"/>
    <property type="match status" value="1"/>
</dbReference>
<dbReference type="InterPro" id="IPR029055">
    <property type="entry name" value="Ntn_hydrolases_N"/>
</dbReference>
<evidence type="ECO:0000259" key="4">
    <source>
        <dbReference type="PROSITE" id="PS51278"/>
    </source>
</evidence>
<dbReference type="SUPFAM" id="SSF56235">
    <property type="entry name" value="N-terminal nucleophile aminohydrolases (Ntn hydrolases)"/>
    <property type="match status" value="1"/>
</dbReference>
<evidence type="ECO:0000256" key="3">
    <source>
        <dbReference type="ARBA" id="ARBA00048741"/>
    </source>
</evidence>
<dbReference type="PANTHER" id="PTHR43284:SF1">
    <property type="entry name" value="ASPARAGINE SYNTHETASE"/>
    <property type="match status" value="1"/>
</dbReference>
<sequence length="88" mass="10009">MCGIAGIIDYEKPLDRDVLERMQAALRHRGPDEQGLRMLPHAGLAHTRLSILDPAGGSQPMCGPDGRYWIVYNGEVYNFRELRRDLRC</sequence>
<dbReference type="GO" id="GO:0004066">
    <property type="term" value="F:asparagine synthase (glutamine-hydrolyzing) activity"/>
    <property type="evidence" value="ECO:0007669"/>
    <property type="project" value="UniProtKB-EC"/>
</dbReference>
<dbReference type="AlphaFoldDB" id="A0A451AZ75"/>
<evidence type="ECO:0000256" key="1">
    <source>
        <dbReference type="ARBA" id="ARBA00005187"/>
    </source>
</evidence>
<protein>
    <recommendedName>
        <fullName evidence="2">asparagine synthase (glutamine-hydrolyzing)</fullName>
        <ecNumber evidence="2">6.3.5.4</ecNumber>
    </recommendedName>
</protein>
<keyword evidence="6" id="KW-0315">Glutamine amidotransferase</keyword>
<accession>A0A451AZ75</accession>
<dbReference type="Pfam" id="PF13522">
    <property type="entry name" value="GATase_6"/>
    <property type="match status" value="1"/>
</dbReference>
<reference evidence="6" key="1">
    <citation type="submission" date="2019-02" db="EMBL/GenBank/DDBJ databases">
        <authorList>
            <person name="Gruber-Vodicka R. H."/>
            <person name="Seah K. B. B."/>
        </authorList>
    </citation>
    <scope>NUCLEOTIDE SEQUENCE</scope>
    <source>
        <strain evidence="6">BECK_BY19</strain>
        <strain evidence="5">BECK_BY8</strain>
    </source>
</reference>
<dbReference type="EMBL" id="CAADFZ010000054">
    <property type="protein sequence ID" value="VFK64959.1"/>
    <property type="molecule type" value="Genomic_DNA"/>
</dbReference>
<dbReference type="Gene3D" id="3.60.20.10">
    <property type="entry name" value="Glutamine Phosphoribosylpyrophosphate, subunit 1, domain 1"/>
    <property type="match status" value="1"/>
</dbReference>
<keyword evidence="6" id="KW-0808">Transferase</keyword>
<evidence type="ECO:0000313" key="6">
    <source>
        <dbReference type="EMBL" id="VFK71348.1"/>
    </source>
</evidence>
<dbReference type="PANTHER" id="PTHR43284">
    <property type="entry name" value="ASPARAGINE SYNTHETASE (GLUTAMINE-HYDROLYZING)"/>
    <property type="match status" value="1"/>
</dbReference>
<gene>
    <name evidence="5" type="ORF">BECKUNK1418G_GA0071005_105417</name>
    <name evidence="6" type="ORF">BECKUNK1418H_GA0071006_106117</name>
</gene>
<dbReference type="EC" id="6.3.5.4" evidence="2"/>
<name>A0A451AZ75_9GAMM</name>
<dbReference type="EMBL" id="CAADGD010000061">
    <property type="protein sequence ID" value="VFK71348.1"/>
    <property type="molecule type" value="Genomic_DNA"/>
</dbReference>
<comment type="catalytic activity">
    <reaction evidence="3">
        <text>L-aspartate + L-glutamine + ATP + H2O = L-asparagine + L-glutamate + AMP + diphosphate + H(+)</text>
        <dbReference type="Rhea" id="RHEA:12228"/>
        <dbReference type="ChEBI" id="CHEBI:15377"/>
        <dbReference type="ChEBI" id="CHEBI:15378"/>
        <dbReference type="ChEBI" id="CHEBI:29985"/>
        <dbReference type="ChEBI" id="CHEBI:29991"/>
        <dbReference type="ChEBI" id="CHEBI:30616"/>
        <dbReference type="ChEBI" id="CHEBI:33019"/>
        <dbReference type="ChEBI" id="CHEBI:58048"/>
        <dbReference type="ChEBI" id="CHEBI:58359"/>
        <dbReference type="ChEBI" id="CHEBI:456215"/>
        <dbReference type="EC" id="6.3.5.4"/>
    </reaction>
</comment>
<organism evidence="6">
    <name type="scientific">Candidatus Kentrum sp. UNK</name>
    <dbReference type="NCBI Taxonomy" id="2126344"/>
    <lineage>
        <taxon>Bacteria</taxon>
        <taxon>Pseudomonadati</taxon>
        <taxon>Pseudomonadota</taxon>
        <taxon>Gammaproteobacteria</taxon>
        <taxon>Candidatus Kentrum</taxon>
    </lineage>
</organism>
<feature type="domain" description="Glutamine amidotransferase type-2" evidence="4">
    <location>
        <begin position="2"/>
        <end position="88"/>
    </location>
</feature>
<evidence type="ECO:0000256" key="2">
    <source>
        <dbReference type="ARBA" id="ARBA00012737"/>
    </source>
</evidence>
<dbReference type="GO" id="GO:0016740">
    <property type="term" value="F:transferase activity"/>
    <property type="evidence" value="ECO:0007669"/>
    <property type="project" value="UniProtKB-KW"/>
</dbReference>
<dbReference type="GO" id="GO:0005829">
    <property type="term" value="C:cytosol"/>
    <property type="evidence" value="ECO:0007669"/>
    <property type="project" value="TreeGrafter"/>
</dbReference>
<comment type="pathway">
    <text evidence="1">Amino-acid biosynthesis; L-asparagine biosynthesis; L-asparagine from L-aspartate (L-Gln route): step 1/1.</text>
</comment>